<accession>J3N5E9</accession>
<name>J3N5E9_ORYBR</name>
<protein>
    <submittedName>
        <fullName evidence="2">Uncharacterized protein</fullName>
    </submittedName>
</protein>
<keyword evidence="3" id="KW-1185">Reference proteome</keyword>
<proteinExistence type="predicted"/>
<dbReference type="AlphaFoldDB" id="J3N5E9"/>
<evidence type="ECO:0000313" key="2">
    <source>
        <dbReference type="EnsemblPlants" id="OB11G10350.1"/>
    </source>
</evidence>
<dbReference type="HOGENOM" id="CLU_2889379_0_0_1"/>
<evidence type="ECO:0000256" key="1">
    <source>
        <dbReference type="SAM" id="MobiDB-lite"/>
    </source>
</evidence>
<reference evidence="2" key="2">
    <citation type="submission" date="2013-04" db="UniProtKB">
        <authorList>
            <consortium name="EnsemblPlants"/>
        </authorList>
    </citation>
    <scope>IDENTIFICATION</scope>
</reference>
<feature type="region of interest" description="Disordered" evidence="1">
    <location>
        <begin position="1"/>
        <end position="24"/>
    </location>
</feature>
<dbReference type="Gramene" id="OB11G10350.1">
    <property type="protein sequence ID" value="OB11G10350.1"/>
    <property type="gene ID" value="OB11G10350"/>
</dbReference>
<dbReference type="Proteomes" id="UP000006038">
    <property type="component" value="Chromosome 11"/>
</dbReference>
<reference evidence="2" key="1">
    <citation type="journal article" date="2013" name="Nat. Commun.">
        <title>Whole-genome sequencing of Oryza brachyantha reveals mechanisms underlying Oryza genome evolution.</title>
        <authorList>
            <person name="Chen J."/>
            <person name="Huang Q."/>
            <person name="Gao D."/>
            <person name="Wang J."/>
            <person name="Lang Y."/>
            <person name="Liu T."/>
            <person name="Li B."/>
            <person name="Bai Z."/>
            <person name="Luis Goicoechea J."/>
            <person name="Liang C."/>
            <person name="Chen C."/>
            <person name="Zhang W."/>
            <person name="Sun S."/>
            <person name="Liao Y."/>
            <person name="Zhang X."/>
            <person name="Yang L."/>
            <person name="Song C."/>
            <person name="Wang M."/>
            <person name="Shi J."/>
            <person name="Liu G."/>
            <person name="Liu J."/>
            <person name="Zhou H."/>
            <person name="Zhou W."/>
            <person name="Yu Q."/>
            <person name="An N."/>
            <person name="Chen Y."/>
            <person name="Cai Q."/>
            <person name="Wang B."/>
            <person name="Liu B."/>
            <person name="Min J."/>
            <person name="Huang Y."/>
            <person name="Wu H."/>
            <person name="Li Z."/>
            <person name="Zhang Y."/>
            <person name="Yin Y."/>
            <person name="Song W."/>
            <person name="Jiang J."/>
            <person name="Jackson S.A."/>
            <person name="Wing R.A."/>
            <person name="Wang J."/>
            <person name="Chen M."/>
        </authorList>
    </citation>
    <scope>NUCLEOTIDE SEQUENCE [LARGE SCALE GENOMIC DNA]</scope>
    <source>
        <strain evidence="2">cv. IRGC 101232</strain>
    </source>
</reference>
<organism evidence="2">
    <name type="scientific">Oryza brachyantha</name>
    <name type="common">malo sina</name>
    <dbReference type="NCBI Taxonomy" id="4533"/>
    <lineage>
        <taxon>Eukaryota</taxon>
        <taxon>Viridiplantae</taxon>
        <taxon>Streptophyta</taxon>
        <taxon>Embryophyta</taxon>
        <taxon>Tracheophyta</taxon>
        <taxon>Spermatophyta</taxon>
        <taxon>Magnoliopsida</taxon>
        <taxon>Liliopsida</taxon>
        <taxon>Poales</taxon>
        <taxon>Poaceae</taxon>
        <taxon>BOP clade</taxon>
        <taxon>Oryzoideae</taxon>
        <taxon>Oryzeae</taxon>
        <taxon>Oryzinae</taxon>
        <taxon>Oryza</taxon>
    </lineage>
</organism>
<evidence type="ECO:0000313" key="3">
    <source>
        <dbReference type="Proteomes" id="UP000006038"/>
    </source>
</evidence>
<dbReference type="EnsemblPlants" id="OB11G10350.1">
    <property type="protein sequence ID" value="OB11G10350.1"/>
    <property type="gene ID" value="OB11G10350"/>
</dbReference>
<sequence>MEEGESKSKQMWTHTLARSRSRKKRKLAPFEIGCLARGDKRGSGKEVEWRWRRQEGRSYQLGR</sequence>